<feature type="domain" description="Restriction endonuclease type IV Mrr" evidence="3">
    <location>
        <begin position="50"/>
        <end position="160"/>
    </location>
</feature>
<dbReference type="Gene3D" id="3.40.1350.10">
    <property type="match status" value="1"/>
</dbReference>
<keyword evidence="1" id="KW-1133">Transmembrane helix</keyword>
<dbReference type="InterPro" id="IPR052906">
    <property type="entry name" value="Type_IV_Methyl-Rstrct_Enzyme"/>
</dbReference>
<dbReference type="SUPFAM" id="SSF57783">
    <property type="entry name" value="Zinc beta-ribbon"/>
    <property type="match status" value="1"/>
</dbReference>
<dbReference type="Proteomes" id="UP000321051">
    <property type="component" value="Unassembled WGS sequence"/>
</dbReference>
<reference evidence="4 5" key="1">
    <citation type="submission" date="2019-07" db="EMBL/GenBank/DDBJ databases">
        <title>Whole genome shotgun sequence of Marinococcus halophilus NBRC 102359.</title>
        <authorList>
            <person name="Hosoyama A."/>
            <person name="Uohara A."/>
            <person name="Ohji S."/>
            <person name="Ichikawa N."/>
        </authorList>
    </citation>
    <scope>NUCLEOTIDE SEQUENCE [LARGE SCALE GENOMIC DNA]</scope>
    <source>
        <strain evidence="4 5">NBRC 102359</strain>
    </source>
</reference>
<dbReference type="GO" id="GO:0006265">
    <property type="term" value="P:DNA topological change"/>
    <property type="evidence" value="ECO:0007669"/>
    <property type="project" value="InterPro"/>
</dbReference>
<keyword evidence="1" id="KW-0472">Membrane</keyword>
<dbReference type="InterPro" id="IPR007560">
    <property type="entry name" value="Restrct_endonuc_IV_Mrr"/>
</dbReference>
<dbReference type="PANTHER" id="PTHR30015">
    <property type="entry name" value="MRR RESTRICTION SYSTEM PROTEIN"/>
    <property type="match status" value="1"/>
</dbReference>
<organism evidence="4 5">
    <name type="scientific">Marinococcus halophilus</name>
    <dbReference type="NCBI Taxonomy" id="1371"/>
    <lineage>
        <taxon>Bacteria</taxon>
        <taxon>Bacillati</taxon>
        <taxon>Bacillota</taxon>
        <taxon>Bacilli</taxon>
        <taxon>Bacillales</taxon>
        <taxon>Bacillaceae</taxon>
        <taxon>Marinococcus</taxon>
    </lineage>
</organism>
<protein>
    <recommendedName>
        <fullName evidence="6">Restriction endonuclease</fullName>
    </recommendedName>
</protein>
<dbReference type="InterPro" id="IPR013498">
    <property type="entry name" value="Topo_IA_Znf"/>
</dbReference>
<dbReference type="EMBL" id="BJUN01000014">
    <property type="protein sequence ID" value="GEK59402.1"/>
    <property type="molecule type" value="Genomic_DNA"/>
</dbReference>
<sequence length="219" mass="25044">MEGFSISTLITAVLVLVVLVFLVQGMVYLYQWWQKKRQFQRIIDSGLPSIDQMDGAQFEYFLVELFRQLQYRAKGSKASHDYGADLILDKENRIVVQAKRYGVNKKVGIKAVQEVYFAQTYFQAEEAWVLTNSLFTQSARKGADKTGVKLFDRKDLQRWLLQVNPALDAKTVVETVKPKERKCPACGGRLEKRTSKHGAFMGCNHYPNCTHTEPVNAKN</sequence>
<dbReference type="STRING" id="1371.GCA_900166605_01042"/>
<evidence type="ECO:0000259" key="2">
    <source>
        <dbReference type="Pfam" id="PF01396"/>
    </source>
</evidence>
<comment type="caution">
    <text evidence="4">The sequence shown here is derived from an EMBL/GenBank/DDBJ whole genome shotgun (WGS) entry which is preliminary data.</text>
</comment>
<dbReference type="AlphaFoldDB" id="A0A510Y7R2"/>
<evidence type="ECO:0000313" key="5">
    <source>
        <dbReference type="Proteomes" id="UP000321051"/>
    </source>
</evidence>
<dbReference type="GO" id="GO:0015666">
    <property type="term" value="F:restriction endodeoxyribonuclease activity"/>
    <property type="evidence" value="ECO:0007669"/>
    <property type="project" value="TreeGrafter"/>
</dbReference>
<evidence type="ECO:0008006" key="6">
    <source>
        <dbReference type="Google" id="ProtNLM"/>
    </source>
</evidence>
<dbReference type="RefSeq" id="WP_094908716.1">
    <property type="nucleotide sequence ID" value="NZ_BJUN01000014.1"/>
</dbReference>
<evidence type="ECO:0000259" key="3">
    <source>
        <dbReference type="Pfam" id="PF04471"/>
    </source>
</evidence>
<dbReference type="Gene3D" id="3.30.65.10">
    <property type="entry name" value="Bacterial Topoisomerase I, domain 1"/>
    <property type="match status" value="1"/>
</dbReference>
<evidence type="ECO:0000256" key="1">
    <source>
        <dbReference type="SAM" id="Phobius"/>
    </source>
</evidence>
<dbReference type="InterPro" id="IPR011335">
    <property type="entry name" value="Restrct_endonuc-II-like"/>
</dbReference>
<dbReference type="SUPFAM" id="SSF52980">
    <property type="entry name" value="Restriction endonuclease-like"/>
    <property type="match status" value="1"/>
</dbReference>
<dbReference type="Pfam" id="PF04471">
    <property type="entry name" value="Mrr_cat"/>
    <property type="match status" value="1"/>
</dbReference>
<dbReference type="InterPro" id="IPR011856">
    <property type="entry name" value="tRNA_endonuc-like_dom_sf"/>
</dbReference>
<keyword evidence="1" id="KW-0812">Transmembrane</keyword>
<feature type="domain" description="DNA topoisomerase type IA zn finger" evidence="2">
    <location>
        <begin position="181"/>
        <end position="217"/>
    </location>
</feature>
<dbReference type="OrthoDB" id="9797274at2"/>
<feature type="transmembrane region" description="Helical" evidence="1">
    <location>
        <begin position="6"/>
        <end position="30"/>
    </location>
</feature>
<dbReference type="GO" id="GO:0005694">
    <property type="term" value="C:chromosome"/>
    <property type="evidence" value="ECO:0007669"/>
    <property type="project" value="InterPro"/>
</dbReference>
<dbReference type="Pfam" id="PF01396">
    <property type="entry name" value="Zn_ribbon_Top1"/>
    <property type="match status" value="1"/>
</dbReference>
<proteinExistence type="predicted"/>
<keyword evidence="5" id="KW-1185">Reference proteome</keyword>
<dbReference type="GO" id="GO:0003677">
    <property type="term" value="F:DNA binding"/>
    <property type="evidence" value="ECO:0007669"/>
    <property type="project" value="InterPro"/>
</dbReference>
<dbReference type="GO" id="GO:0003916">
    <property type="term" value="F:DNA topoisomerase activity"/>
    <property type="evidence" value="ECO:0007669"/>
    <property type="project" value="InterPro"/>
</dbReference>
<dbReference type="PANTHER" id="PTHR30015:SF6">
    <property type="entry name" value="SLL1429 PROTEIN"/>
    <property type="match status" value="1"/>
</dbReference>
<gene>
    <name evidence="4" type="ORF">MHA01_23070</name>
</gene>
<evidence type="ECO:0000313" key="4">
    <source>
        <dbReference type="EMBL" id="GEK59402.1"/>
    </source>
</evidence>
<dbReference type="GO" id="GO:0009307">
    <property type="term" value="P:DNA restriction-modification system"/>
    <property type="evidence" value="ECO:0007669"/>
    <property type="project" value="InterPro"/>
</dbReference>
<name>A0A510Y7R2_MARHA</name>
<accession>A0A510Y7R2</accession>